<comment type="caution">
    <text evidence="2">The sequence shown here is derived from an EMBL/GenBank/DDBJ whole genome shotgun (WGS) entry which is preliminary data.</text>
</comment>
<organism evidence="2 3">
    <name type="scientific">Alkalibacillus salilacus</name>
    <dbReference type="NCBI Taxonomy" id="284582"/>
    <lineage>
        <taxon>Bacteria</taxon>
        <taxon>Bacillati</taxon>
        <taxon>Bacillota</taxon>
        <taxon>Bacilli</taxon>
        <taxon>Bacillales</taxon>
        <taxon>Bacillaceae</taxon>
        <taxon>Alkalibacillus</taxon>
    </lineage>
</organism>
<evidence type="ECO:0000256" key="1">
    <source>
        <dbReference type="SAM" id="MobiDB-lite"/>
    </source>
</evidence>
<feature type="compositionally biased region" description="Basic and acidic residues" evidence="1">
    <location>
        <begin position="22"/>
        <end position="33"/>
    </location>
</feature>
<gene>
    <name evidence="2" type="ORF">J2S77_002313</name>
</gene>
<sequence>MREKKPHPNRKVNPQAKQGRRAFSDQDRKRKEQNTFNRGGF</sequence>
<protein>
    <submittedName>
        <fullName evidence="2">Uncharacterized protein</fullName>
    </submittedName>
</protein>
<feature type="compositionally biased region" description="Basic residues" evidence="1">
    <location>
        <begin position="1"/>
        <end position="10"/>
    </location>
</feature>
<dbReference type="Proteomes" id="UP001224359">
    <property type="component" value="Unassembled WGS sequence"/>
</dbReference>
<name>A0ABT9VHI0_9BACI</name>
<feature type="region of interest" description="Disordered" evidence="1">
    <location>
        <begin position="1"/>
        <end position="41"/>
    </location>
</feature>
<evidence type="ECO:0000313" key="2">
    <source>
        <dbReference type="EMBL" id="MDQ0160310.1"/>
    </source>
</evidence>
<evidence type="ECO:0000313" key="3">
    <source>
        <dbReference type="Proteomes" id="UP001224359"/>
    </source>
</evidence>
<reference evidence="2 3" key="1">
    <citation type="submission" date="2023-07" db="EMBL/GenBank/DDBJ databases">
        <title>Genomic Encyclopedia of Type Strains, Phase IV (KMG-IV): sequencing the most valuable type-strain genomes for metagenomic binning, comparative biology and taxonomic classification.</title>
        <authorList>
            <person name="Goeker M."/>
        </authorList>
    </citation>
    <scope>NUCLEOTIDE SEQUENCE [LARGE SCALE GENOMIC DNA]</scope>
    <source>
        <strain evidence="2 3">DSM 16460</strain>
    </source>
</reference>
<accession>A0ABT9VHI0</accession>
<keyword evidence="3" id="KW-1185">Reference proteome</keyword>
<proteinExistence type="predicted"/>
<dbReference type="EMBL" id="JAUSTQ010000010">
    <property type="protein sequence ID" value="MDQ0160310.1"/>
    <property type="molecule type" value="Genomic_DNA"/>
</dbReference>
<dbReference type="RefSeq" id="WP_306977476.1">
    <property type="nucleotide sequence ID" value="NZ_JAUSTQ010000010.1"/>
</dbReference>